<organism evidence="1 2">
    <name type="scientific">Mucilaginibacter aquariorum</name>
    <dbReference type="NCBI Taxonomy" id="2967225"/>
    <lineage>
        <taxon>Bacteria</taxon>
        <taxon>Pseudomonadati</taxon>
        <taxon>Bacteroidota</taxon>
        <taxon>Sphingobacteriia</taxon>
        <taxon>Sphingobacteriales</taxon>
        <taxon>Sphingobacteriaceae</taxon>
        <taxon>Mucilaginibacter</taxon>
    </lineage>
</organism>
<sequence length="41" mass="4712">MIEITIIDENGTPLQYTYNVVPELYNGLPVDQFEVRAKGDR</sequence>
<evidence type="ECO:0000313" key="2">
    <source>
        <dbReference type="Proteomes" id="UP001204376"/>
    </source>
</evidence>
<proteinExistence type="predicted"/>
<dbReference type="Proteomes" id="UP001204376">
    <property type="component" value="Unassembled WGS sequence"/>
</dbReference>
<protein>
    <submittedName>
        <fullName evidence="1">Uncharacterized protein</fullName>
    </submittedName>
</protein>
<keyword evidence="2" id="KW-1185">Reference proteome</keyword>
<comment type="caution">
    <text evidence="1">The sequence shown here is derived from an EMBL/GenBank/DDBJ whole genome shotgun (WGS) entry which is preliminary data.</text>
</comment>
<name>A0ABT1T122_9SPHI</name>
<evidence type="ECO:0000313" key="1">
    <source>
        <dbReference type="EMBL" id="MCQ6958269.1"/>
    </source>
</evidence>
<dbReference type="EMBL" id="JANHOH010000001">
    <property type="protein sequence ID" value="MCQ6958269.1"/>
    <property type="molecule type" value="Genomic_DNA"/>
</dbReference>
<accession>A0ABT1T122</accession>
<reference evidence="1 2" key="1">
    <citation type="submission" date="2022-07" db="EMBL/GenBank/DDBJ databases">
        <title>Mucilaginibacter sp. JC4.</title>
        <authorList>
            <person name="Le V."/>
            <person name="Ko S.-R."/>
            <person name="Ahn C.-Y."/>
            <person name="Oh H.-M."/>
        </authorList>
    </citation>
    <scope>NUCLEOTIDE SEQUENCE [LARGE SCALE GENOMIC DNA]</scope>
    <source>
        <strain evidence="1 2">JC4</strain>
    </source>
</reference>
<gene>
    <name evidence="1" type="ORF">NPE20_09885</name>
</gene>